<keyword evidence="1" id="KW-0175">Coiled coil</keyword>
<proteinExistence type="predicted"/>
<accession>A0A6L2LJC9</accession>
<evidence type="ECO:0000259" key="2">
    <source>
        <dbReference type="Pfam" id="PF25597"/>
    </source>
</evidence>
<comment type="caution">
    <text evidence="3">The sequence shown here is derived from an EMBL/GenBank/DDBJ whole genome shotgun (WGS) entry which is preliminary data.</text>
</comment>
<name>A0A6L2LJC9_TANCI</name>
<feature type="coiled-coil region" evidence="1">
    <location>
        <begin position="239"/>
        <end position="301"/>
    </location>
</feature>
<protein>
    <recommendedName>
        <fullName evidence="2">Retroviral polymerase SH3-like domain-containing protein</fullName>
    </recommendedName>
</protein>
<feature type="domain" description="Retroviral polymerase SH3-like" evidence="2">
    <location>
        <begin position="468"/>
        <end position="510"/>
    </location>
</feature>
<organism evidence="3">
    <name type="scientific">Tanacetum cinerariifolium</name>
    <name type="common">Dalmatian daisy</name>
    <name type="synonym">Chrysanthemum cinerariifolium</name>
    <dbReference type="NCBI Taxonomy" id="118510"/>
    <lineage>
        <taxon>Eukaryota</taxon>
        <taxon>Viridiplantae</taxon>
        <taxon>Streptophyta</taxon>
        <taxon>Embryophyta</taxon>
        <taxon>Tracheophyta</taxon>
        <taxon>Spermatophyta</taxon>
        <taxon>Magnoliopsida</taxon>
        <taxon>eudicotyledons</taxon>
        <taxon>Gunneridae</taxon>
        <taxon>Pentapetalae</taxon>
        <taxon>asterids</taxon>
        <taxon>campanulids</taxon>
        <taxon>Asterales</taxon>
        <taxon>Asteraceae</taxon>
        <taxon>Asteroideae</taxon>
        <taxon>Anthemideae</taxon>
        <taxon>Anthemidinae</taxon>
        <taxon>Tanacetum</taxon>
    </lineage>
</organism>
<sequence length="639" mass="72646">MLNTNNNLQTQTSNAIHNAIIEAGGKDRLPMLAPVDACPNAYEMWKAIESHYTYNSSTRSQQAATKNKGKVIINYSTPTYDQEPAMVTDDDKITSSNTSRANQDNTLRINKGTGYDNQRTINVAGARENVDAEMGKGCSLSQGKNAIIQEVTLDAADNSRHIFDVEALQKVQNDNDNYNVFANKREYPEQPESVNDTYLDEQDEHNIIINSLDVSLDREQDDQDDDDLAKERDLLSSLIEKLKCEINDNKDRNKILESSNKTLVDKLEGEIKNFETKNKSLESSNNDFKEANNELSKTNQLMFKDLKKFQAELDRYHDVNYASKVETDYAKDKDTIFIMLQEKEAQKKFHKTHEDKELEKVIALENKIKFLDDIVYETGQSVQIMNMLNRNCKTSFVKLEFHVKDQRAIHRLYDIARRDNFISVHSRCSKHMTGNLNLLSNFVEQVLGTMMFRNDKIAPILRYGKNLDNMKEKSDACIFVGYSTQSRSYRVYKKRTRVIAKTIHVNFDEMPHMAPDHVSSDLVPQCLTIALEQDNLSLDPQSQEHIPQAAEIVTMSNELDFLCSMMFDKVLNGTTQVESKSSVVTTTDAPNQHQQQHTTPSTLTTVVADTPLLNIQTIPETTSQAPTQAPTVTPNENII</sequence>
<evidence type="ECO:0000256" key="1">
    <source>
        <dbReference type="SAM" id="Coils"/>
    </source>
</evidence>
<evidence type="ECO:0000313" key="3">
    <source>
        <dbReference type="EMBL" id="GEU61946.1"/>
    </source>
</evidence>
<gene>
    <name evidence="3" type="ORF">Tci_033924</name>
</gene>
<dbReference type="Pfam" id="PF25597">
    <property type="entry name" value="SH3_retrovirus"/>
    <property type="match status" value="1"/>
</dbReference>
<dbReference type="AlphaFoldDB" id="A0A6L2LJC9"/>
<dbReference type="InterPro" id="IPR057670">
    <property type="entry name" value="SH3_retrovirus"/>
</dbReference>
<dbReference type="EMBL" id="BKCJ010004590">
    <property type="protein sequence ID" value="GEU61946.1"/>
    <property type="molecule type" value="Genomic_DNA"/>
</dbReference>
<reference evidence="3" key="1">
    <citation type="journal article" date="2019" name="Sci. Rep.">
        <title>Draft genome of Tanacetum cinerariifolium, the natural source of mosquito coil.</title>
        <authorList>
            <person name="Yamashiro T."/>
            <person name="Shiraishi A."/>
            <person name="Satake H."/>
            <person name="Nakayama K."/>
        </authorList>
    </citation>
    <scope>NUCLEOTIDE SEQUENCE</scope>
</reference>